<dbReference type="Proteomes" id="UP000322000">
    <property type="component" value="Chromosome 13"/>
</dbReference>
<protein>
    <submittedName>
        <fullName evidence="3">Uncharacterized protein LOC113500195</fullName>
    </submittedName>
</protein>
<sequence length="410" mass="46152">MTSRSPPSVTSKRLFCEISPSSVSPDMSKRVQRSESHEDHESSLDTSNANYCDLVSEASTYLSKINDLVNDQGSRINIANKSAIMDMTQRITAIVSLLAIKSSCNETKLVNTQRELDLLKTNPASESRVKQTKSYADKLKLRLPQAVPPVQSRAPLPCVVAYPTEERSADYVTSSATKQALMTAIKPSDDGFQIVGVKKVKKSGVILRVANESQIKKLKSVEAIKSAGLRLEKPKGRQPRILVKDVPASMEDKTFLTALYRQNIKDELKVTEDDFIKNTRVIRRRMVNHGRKWIGIEIDSAIRQHLVATKEKLFIDWAPCRFVDDLELVRCNQCQEYGHVRKYCTHKTPTCANCAGAHETTDCLEKDKPEFKPVCVACKRYKKPCDHRTGSQDCPTYKIKLEQLVLSTNY</sequence>
<reference evidence="3" key="1">
    <citation type="submission" date="2025-08" db="UniProtKB">
        <authorList>
            <consortium name="RefSeq"/>
        </authorList>
    </citation>
    <scope>IDENTIFICATION</scope>
</reference>
<proteinExistence type="predicted"/>
<feature type="compositionally biased region" description="Polar residues" evidence="1">
    <location>
        <begin position="1"/>
        <end position="11"/>
    </location>
</feature>
<dbReference type="KEGG" id="tnl:113500195"/>
<feature type="region of interest" description="Disordered" evidence="1">
    <location>
        <begin position="1"/>
        <end position="46"/>
    </location>
</feature>
<feature type="compositionally biased region" description="Basic and acidic residues" evidence="1">
    <location>
        <begin position="27"/>
        <end position="43"/>
    </location>
</feature>
<dbReference type="RefSeq" id="XP_026736706.1">
    <property type="nucleotide sequence ID" value="XM_026880905.1"/>
</dbReference>
<name>A0A7E5W935_TRINI</name>
<organism evidence="2 3">
    <name type="scientific">Trichoplusia ni</name>
    <name type="common">Cabbage looper</name>
    <dbReference type="NCBI Taxonomy" id="7111"/>
    <lineage>
        <taxon>Eukaryota</taxon>
        <taxon>Metazoa</taxon>
        <taxon>Ecdysozoa</taxon>
        <taxon>Arthropoda</taxon>
        <taxon>Hexapoda</taxon>
        <taxon>Insecta</taxon>
        <taxon>Pterygota</taxon>
        <taxon>Neoptera</taxon>
        <taxon>Endopterygota</taxon>
        <taxon>Lepidoptera</taxon>
        <taxon>Glossata</taxon>
        <taxon>Ditrysia</taxon>
        <taxon>Noctuoidea</taxon>
        <taxon>Noctuidae</taxon>
        <taxon>Plusiinae</taxon>
        <taxon>Trichoplusia</taxon>
    </lineage>
</organism>
<accession>A0A7E5W935</accession>
<dbReference type="GeneID" id="113500195"/>
<dbReference type="OrthoDB" id="8122238at2759"/>
<dbReference type="InParanoid" id="A0A7E5W935"/>
<dbReference type="AlphaFoldDB" id="A0A7E5W935"/>
<keyword evidence="2" id="KW-1185">Reference proteome</keyword>
<evidence type="ECO:0000256" key="1">
    <source>
        <dbReference type="SAM" id="MobiDB-lite"/>
    </source>
</evidence>
<evidence type="ECO:0000313" key="3">
    <source>
        <dbReference type="RefSeq" id="XP_026736706.1"/>
    </source>
</evidence>
<evidence type="ECO:0000313" key="2">
    <source>
        <dbReference type="Proteomes" id="UP000322000"/>
    </source>
</evidence>
<gene>
    <name evidence="3" type="primary">LOC113500195</name>
</gene>